<reference evidence="2" key="2">
    <citation type="submission" date="2012-09" db="EMBL/GenBank/DDBJ databases">
        <title>The complete sequence of Psychroflexus torquis an extreme psychrophile from sea-ice that is stimulated by light.</title>
        <authorList>
            <person name="Feng S."/>
            <person name="Powell S.M."/>
            <person name="Bowman J.P."/>
        </authorList>
    </citation>
    <scope>NUCLEOTIDE SEQUENCE [LARGE SCALE GENOMIC DNA]</scope>
    <source>
        <strain evidence="2">ATCC 700755</strain>
    </source>
</reference>
<dbReference type="OrthoDB" id="4762412at2"/>
<name>K4IQ24_PSYTT</name>
<dbReference type="GO" id="GO:0009166">
    <property type="term" value="P:nucleotide catabolic process"/>
    <property type="evidence" value="ECO:0007669"/>
    <property type="project" value="InterPro"/>
</dbReference>
<dbReference type="GO" id="GO:0030288">
    <property type="term" value="C:outer membrane-bounded periplasmic space"/>
    <property type="evidence" value="ECO:0007669"/>
    <property type="project" value="TreeGrafter"/>
</dbReference>
<dbReference type="GO" id="GO:0016787">
    <property type="term" value="F:hydrolase activity"/>
    <property type="evidence" value="ECO:0007669"/>
    <property type="project" value="InterPro"/>
</dbReference>
<accession>K4IQ24</accession>
<organism evidence="2 3">
    <name type="scientific">Psychroflexus torquis (strain ATCC 700755 / CIP 106069 / ACAM 623)</name>
    <dbReference type="NCBI Taxonomy" id="313595"/>
    <lineage>
        <taxon>Bacteria</taxon>
        <taxon>Pseudomonadati</taxon>
        <taxon>Bacteroidota</taxon>
        <taxon>Flavobacteriia</taxon>
        <taxon>Flavobacteriales</taxon>
        <taxon>Flavobacteriaceae</taxon>
        <taxon>Psychroflexus</taxon>
    </lineage>
</organism>
<dbReference type="RefSeq" id="WP_015023212.1">
    <property type="nucleotide sequence ID" value="NC_018721.1"/>
</dbReference>
<dbReference type="eggNOG" id="COG0737">
    <property type="taxonomic scope" value="Bacteria"/>
</dbReference>
<gene>
    <name evidence="2" type="ordered locus">P700755_000574</name>
</gene>
<dbReference type="InterPro" id="IPR008334">
    <property type="entry name" value="5'-Nucleotdase_C"/>
</dbReference>
<evidence type="ECO:0000313" key="3">
    <source>
        <dbReference type="Proteomes" id="UP000008514"/>
    </source>
</evidence>
<feature type="domain" description="5'-Nucleotidase C-terminal" evidence="1">
    <location>
        <begin position="74"/>
        <end position="212"/>
    </location>
</feature>
<dbReference type="PANTHER" id="PTHR11575">
    <property type="entry name" value="5'-NUCLEOTIDASE-RELATED"/>
    <property type="match status" value="1"/>
</dbReference>
<dbReference type="InterPro" id="IPR036907">
    <property type="entry name" value="5'-Nucleotdase_C_sf"/>
</dbReference>
<evidence type="ECO:0000259" key="1">
    <source>
        <dbReference type="Pfam" id="PF02872"/>
    </source>
</evidence>
<dbReference type="Gene3D" id="3.90.780.10">
    <property type="entry name" value="5'-Nucleotidase, C-terminal domain"/>
    <property type="match status" value="1"/>
</dbReference>
<dbReference type="HOGENOM" id="CLU_094493_1_0_10"/>
<dbReference type="STRING" id="313595.P700755_000574"/>
<sequence>MRKFLILFFISISFWSCSKHPTILVKTDGELVRISDSIEKNKELEDFILPYRKRIQEEMSAVLSYTPKAMFKSDTKLNTPLGNMMSDAVLEMANPIFEKRTGHKIDVVILNYGGIRSGINAGEVTTRTAYNIMPFENEVVIAELASEELKALVNYLVKNKVAHPIAGLQISLDAEGLLKEVKVNGEHIQNKNYYVATSDYLIKGGDRMEFFKKSKSVHSLDYKLRNLFIDYFKKKDTIAPKQDNRFTKLQN</sequence>
<dbReference type="PANTHER" id="PTHR11575:SF24">
    <property type="entry name" value="5'-NUCLEOTIDASE"/>
    <property type="match status" value="1"/>
</dbReference>
<keyword evidence="3" id="KW-1185">Reference proteome</keyword>
<dbReference type="EMBL" id="CP003879">
    <property type="protein sequence ID" value="AFU67595.1"/>
    <property type="molecule type" value="Genomic_DNA"/>
</dbReference>
<dbReference type="InterPro" id="IPR006179">
    <property type="entry name" value="5_nucleotidase/apyrase"/>
</dbReference>
<evidence type="ECO:0000313" key="2">
    <source>
        <dbReference type="EMBL" id="AFU67595.1"/>
    </source>
</evidence>
<protein>
    <submittedName>
        <fullName evidence="2">5'-nucleotidase C-terminal domain protein</fullName>
    </submittedName>
</protein>
<proteinExistence type="predicted"/>
<dbReference type="KEGG" id="ptq:P700755_000574"/>
<reference evidence="2" key="1">
    <citation type="submission" date="2006-03" db="EMBL/GenBank/DDBJ databases">
        <authorList>
            <person name="Bowman J."/>
            <person name="Ferriera S."/>
            <person name="Johnson J."/>
            <person name="Kravitz S."/>
            <person name="Halpern A."/>
            <person name="Remington K."/>
            <person name="Beeson K."/>
            <person name="Tran B."/>
            <person name="Rogers Y.-H."/>
            <person name="Friedman R."/>
            <person name="Venter J.C."/>
        </authorList>
    </citation>
    <scope>NUCLEOTIDE SEQUENCE [LARGE SCALE GENOMIC DNA]</scope>
    <source>
        <strain evidence="2">ATCC 700755</strain>
    </source>
</reference>
<dbReference type="AlphaFoldDB" id="K4IQ24"/>
<dbReference type="Proteomes" id="UP000008514">
    <property type="component" value="Chromosome"/>
</dbReference>
<dbReference type="Pfam" id="PF02872">
    <property type="entry name" value="5_nucleotid_C"/>
    <property type="match status" value="1"/>
</dbReference>
<dbReference type="SUPFAM" id="SSF55816">
    <property type="entry name" value="5'-nucleotidase (syn. UDP-sugar hydrolase), C-terminal domain"/>
    <property type="match status" value="1"/>
</dbReference>